<evidence type="ECO:0000313" key="1">
    <source>
        <dbReference type="EMBL" id="CAK7923152.1"/>
    </source>
</evidence>
<organism evidence="1 2">
    <name type="scientific">Peronospora matthiolae</name>
    <dbReference type="NCBI Taxonomy" id="2874970"/>
    <lineage>
        <taxon>Eukaryota</taxon>
        <taxon>Sar</taxon>
        <taxon>Stramenopiles</taxon>
        <taxon>Oomycota</taxon>
        <taxon>Peronosporomycetes</taxon>
        <taxon>Peronosporales</taxon>
        <taxon>Peronosporaceae</taxon>
        <taxon>Peronospora</taxon>
    </lineage>
</organism>
<dbReference type="Proteomes" id="UP001162060">
    <property type="component" value="Unassembled WGS sequence"/>
</dbReference>
<gene>
    <name evidence="1" type="ORF">PM001_LOCUS8302</name>
</gene>
<dbReference type="AlphaFoldDB" id="A0AAV1TPA5"/>
<sequence length="33" mass="3479">MVGAVNPLVNLPDAFVPSSINQTATSTKFCQDI</sequence>
<protein>
    <submittedName>
        <fullName evidence="1">Uncharacterized protein</fullName>
    </submittedName>
</protein>
<proteinExistence type="predicted"/>
<name>A0AAV1TPA5_9STRA</name>
<dbReference type="EMBL" id="CAKLBY020000067">
    <property type="protein sequence ID" value="CAK7923152.1"/>
    <property type="molecule type" value="Genomic_DNA"/>
</dbReference>
<reference evidence="1" key="1">
    <citation type="submission" date="2024-01" db="EMBL/GenBank/DDBJ databases">
        <authorList>
            <person name="Webb A."/>
        </authorList>
    </citation>
    <scope>NUCLEOTIDE SEQUENCE</scope>
    <source>
        <strain evidence="1">Pm1</strain>
    </source>
</reference>
<evidence type="ECO:0000313" key="2">
    <source>
        <dbReference type="Proteomes" id="UP001162060"/>
    </source>
</evidence>
<comment type="caution">
    <text evidence="1">The sequence shown here is derived from an EMBL/GenBank/DDBJ whole genome shotgun (WGS) entry which is preliminary data.</text>
</comment>
<accession>A0AAV1TPA5</accession>